<sequence length="26" mass="3045">MGYILVPKNSYIYRILLSIPTEFIVT</sequence>
<reference evidence="1 2" key="1">
    <citation type="submission" date="2019-01" db="EMBL/GenBank/DDBJ databases">
        <authorList>
            <person name="Brito A."/>
        </authorList>
    </citation>
    <scope>NUCLEOTIDE SEQUENCE [LARGE SCALE GENOMIC DNA]</scope>
    <source>
        <strain evidence="1">1</strain>
    </source>
</reference>
<evidence type="ECO:0000313" key="2">
    <source>
        <dbReference type="Proteomes" id="UP000320055"/>
    </source>
</evidence>
<accession>A0A563VLH4</accession>
<protein>
    <submittedName>
        <fullName evidence="1">Uncharacterized protein</fullName>
    </submittedName>
</protein>
<dbReference type="Proteomes" id="UP000320055">
    <property type="component" value="Unassembled WGS sequence"/>
</dbReference>
<organism evidence="1 2">
    <name type="scientific">Hyella patelloides LEGE 07179</name>
    <dbReference type="NCBI Taxonomy" id="945734"/>
    <lineage>
        <taxon>Bacteria</taxon>
        <taxon>Bacillati</taxon>
        <taxon>Cyanobacteriota</taxon>
        <taxon>Cyanophyceae</taxon>
        <taxon>Pleurocapsales</taxon>
        <taxon>Hyellaceae</taxon>
        <taxon>Hyella</taxon>
    </lineage>
</organism>
<keyword evidence="2" id="KW-1185">Reference proteome</keyword>
<proteinExistence type="predicted"/>
<dbReference type="EMBL" id="CAACVJ010000045">
    <property type="protein sequence ID" value="VEP12197.1"/>
    <property type="molecule type" value="Genomic_DNA"/>
</dbReference>
<gene>
    <name evidence="1" type="ORF">H1P_1390007</name>
</gene>
<dbReference type="AlphaFoldDB" id="A0A563VLH4"/>
<name>A0A563VLH4_9CYAN</name>
<evidence type="ECO:0000313" key="1">
    <source>
        <dbReference type="EMBL" id="VEP12197.1"/>
    </source>
</evidence>